<evidence type="ECO:0000313" key="2">
    <source>
        <dbReference type="Proteomes" id="UP000798951"/>
    </source>
</evidence>
<organism evidence="1 2">
    <name type="scientific">Nocardia caishijiensis</name>
    <dbReference type="NCBI Taxonomy" id="184756"/>
    <lineage>
        <taxon>Bacteria</taxon>
        <taxon>Bacillati</taxon>
        <taxon>Actinomycetota</taxon>
        <taxon>Actinomycetes</taxon>
        <taxon>Mycobacteriales</taxon>
        <taxon>Nocardiaceae</taxon>
        <taxon>Nocardia</taxon>
    </lineage>
</organism>
<sequence length="84" mass="9237">MLVTALFLTVIGMFRRFRRRPSRDSLPAVPLVAAPRFGTARSVATWIRGRAEVATRGMREHWRTLSASAATLALVVLGTQLACV</sequence>
<name>A0ABQ6YGH0_9NOCA</name>
<proteinExistence type="predicted"/>
<keyword evidence="2" id="KW-1185">Reference proteome</keyword>
<reference evidence="1 2" key="1">
    <citation type="submission" date="2019-07" db="EMBL/GenBank/DDBJ databases">
        <title>Genomic Encyclopedia of Type Strains, Phase IV (KMG-IV): sequencing the most valuable type-strain genomes for metagenomic binning, comparative biology and taxonomic classification.</title>
        <authorList>
            <person name="Goeker M."/>
        </authorList>
    </citation>
    <scope>NUCLEOTIDE SEQUENCE [LARGE SCALE GENOMIC DNA]</scope>
    <source>
        <strain evidence="1 2">DSM 44831</strain>
    </source>
</reference>
<comment type="caution">
    <text evidence="1">The sequence shown here is derived from an EMBL/GenBank/DDBJ whole genome shotgun (WGS) entry which is preliminary data.</text>
</comment>
<gene>
    <name evidence="1" type="ORF">FNL39_110130</name>
</gene>
<dbReference type="RefSeq" id="WP_067986929.1">
    <property type="nucleotide sequence ID" value="NZ_VMSD01000010.1"/>
</dbReference>
<evidence type="ECO:0000313" key="1">
    <source>
        <dbReference type="EMBL" id="KAF0844898.1"/>
    </source>
</evidence>
<protein>
    <submittedName>
        <fullName evidence="1">Uncharacterized protein</fullName>
    </submittedName>
</protein>
<dbReference type="Proteomes" id="UP000798951">
    <property type="component" value="Unassembled WGS sequence"/>
</dbReference>
<accession>A0ABQ6YGH0</accession>
<dbReference type="EMBL" id="VMSD01000010">
    <property type="protein sequence ID" value="KAF0844898.1"/>
    <property type="molecule type" value="Genomic_DNA"/>
</dbReference>